<protein>
    <submittedName>
        <fullName evidence="1">Uncharacterized protein</fullName>
    </submittedName>
</protein>
<accession>A0ABP0XYN5</accession>
<keyword evidence="2" id="KW-1185">Reference proteome</keyword>
<organism evidence="1 2">
    <name type="scientific">Citrullus colocynthis</name>
    <name type="common">colocynth</name>
    <dbReference type="NCBI Taxonomy" id="252529"/>
    <lineage>
        <taxon>Eukaryota</taxon>
        <taxon>Viridiplantae</taxon>
        <taxon>Streptophyta</taxon>
        <taxon>Embryophyta</taxon>
        <taxon>Tracheophyta</taxon>
        <taxon>Spermatophyta</taxon>
        <taxon>Magnoliopsida</taxon>
        <taxon>eudicotyledons</taxon>
        <taxon>Gunneridae</taxon>
        <taxon>Pentapetalae</taxon>
        <taxon>rosids</taxon>
        <taxon>fabids</taxon>
        <taxon>Cucurbitales</taxon>
        <taxon>Cucurbitaceae</taxon>
        <taxon>Benincaseae</taxon>
        <taxon>Citrullus</taxon>
    </lineage>
</organism>
<gene>
    <name evidence="1" type="ORF">CITCOLO1_LOCUS4319</name>
</gene>
<name>A0ABP0XYN5_9ROSI</name>
<evidence type="ECO:0000313" key="2">
    <source>
        <dbReference type="Proteomes" id="UP001642487"/>
    </source>
</evidence>
<reference evidence="1 2" key="1">
    <citation type="submission" date="2024-03" db="EMBL/GenBank/DDBJ databases">
        <authorList>
            <person name="Gkanogiannis A."/>
            <person name="Becerra Lopez-Lavalle L."/>
        </authorList>
    </citation>
    <scope>NUCLEOTIDE SEQUENCE [LARGE SCALE GENOMIC DNA]</scope>
</reference>
<sequence>MATEQNQNHTISVAALFSNRHASLRARVLLVVHFLPLSIPPPPPHIFHRPPPPPPPILPPLQPIHPHPHFLPLARIFTVFSNPRHSLHHALPHPRIRLPILGRCRPLGHLLPVRTKMPSCRAFLQLTLPFRDVVISCFERRVQWRIVRMGFIRSRQIPETDNPVSFSTKFEGQLKQDFFHLSLFLWFLSHLLGGEFFESCSWKNGCFYASAI</sequence>
<evidence type="ECO:0000313" key="1">
    <source>
        <dbReference type="EMBL" id="CAK9312625.1"/>
    </source>
</evidence>
<proteinExistence type="predicted"/>
<dbReference type="EMBL" id="OZ021745">
    <property type="protein sequence ID" value="CAK9312625.1"/>
    <property type="molecule type" value="Genomic_DNA"/>
</dbReference>
<dbReference type="Proteomes" id="UP001642487">
    <property type="component" value="Chromosome 11"/>
</dbReference>